<evidence type="ECO:0000256" key="6">
    <source>
        <dbReference type="SAM" id="SignalP"/>
    </source>
</evidence>
<accession>A0A150XAI6</accession>
<dbReference type="InterPro" id="IPR052165">
    <property type="entry name" value="Membrane_assoc_protease"/>
</dbReference>
<evidence type="ECO:0000256" key="4">
    <source>
        <dbReference type="ARBA" id="ARBA00023136"/>
    </source>
</evidence>
<dbReference type="Pfam" id="PF25145">
    <property type="entry name" value="NfeD1b_N"/>
    <property type="match status" value="1"/>
</dbReference>
<feature type="domain" description="NfeD1b N-terminal" evidence="9">
    <location>
        <begin position="42"/>
        <end position="226"/>
    </location>
</feature>
<keyword evidence="6" id="KW-0732">Signal</keyword>
<keyword evidence="10" id="KW-0378">Hydrolase</keyword>
<evidence type="ECO:0000256" key="2">
    <source>
        <dbReference type="ARBA" id="ARBA00022692"/>
    </source>
</evidence>
<evidence type="ECO:0000256" key="1">
    <source>
        <dbReference type="ARBA" id="ARBA00004141"/>
    </source>
</evidence>
<dbReference type="InterPro" id="IPR012340">
    <property type="entry name" value="NA-bd_OB-fold"/>
</dbReference>
<feature type="signal peptide" evidence="6">
    <location>
        <begin position="1"/>
        <end position="30"/>
    </location>
</feature>
<dbReference type="Proteomes" id="UP000075606">
    <property type="component" value="Unassembled WGS sequence"/>
</dbReference>
<dbReference type="GO" id="GO:0008233">
    <property type="term" value="F:peptidase activity"/>
    <property type="evidence" value="ECO:0007669"/>
    <property type="project" value="UniProtKB-KW"/>
</dbReference>
<dbReference type="STRING" id="333140.AWW68_07560"/>
<dbReference type="InterPro" id="IPR056738">
    <property type="entry name" value="NfeD1b_N"/>
</dbReference>
<comment type="subcellular location">
    <subcellularLocation>
        <location evidence="1">Membrane</location>
        <topology evidence="1">Multi-pass membrane protein</topology>
    </subcellularLocation>
</comment>
<dbReference type="Gene3D" id="3.90.226.10">
    <property type="entry name" value="2-enoyl-CoA Hydratase, Chain A, domain 1"/>
    <property type="match status" value="1"/>
</dbReference>
<dbReference type="AlphaFoldDB" id="A0A150XAI6"/>
<dbReference type="RefSeq" id="WP_068219368.1">
    <property type="nucleotide sequence ID" value="NZ_CP139724.1"/>
</dbReference>
<protein>
    <submittedName>
        <fullName evidence="10">Serine protease</fullName>
    </submittedName>
</protein>
<feature type="transmembrane region" description="Helical" evidence="5">
    <location>
        <begin position="319"/>
        <end position="337"/>
    </location>
</feature>
<evidence type="ECO:0000256" key="3">
    <source>
        <dbReference type="ARBA" id="ARBA00022989"/>
    </source>
</evidence>
<gene>
    <name evidence="10" type="ORF">AWW68_07560</name>
</gene>
<keyword evidence="3 5" id="KW-1133">Transmembrane helix</keyword>
<feature type="domain" description="NfeD-like C-terminal" evidence="7">
    <location>
        <begin position="405"/>
        <end position="459"/>
    </location>
</feature>
<dbReference type="GO" id="GO:0005886">
    <property type="term" value="C:plasma membrane"/>
    <property type="evidence" value="ECO:0007669"/>
    <property type="project" value="TreeGrafter"/>
</dbReference>
<dbReference type="SUPFAM" id="SSF52096">
    <property type="entry name" value="ClpP/crotonase"/>
    <property type="match status" value="1"/>
</dbReference>
<dbReference type="PANTHER" id="PTHR33507:SF3">
    <property type="entry name" value="INNER MEMBRANE PROTEIN YBBJ"/>
    <property type="match status" value="1"/>
</dbReference>
<evidence type="ECO:0000259" key="9">
    <source>
        <dbReference type="Pfam" id="PF25145"/>
    </source>
</evidence>
<keyword evidence="11" id="KW-1185">Reference proteome</keyword>
<feature type="transmembrane region" description="Helical" evidence="5">
    <location>
        <begin position="268"/>
        <end position="288"/>
    </location>
</feature>
<feature type="domain" description="NfeD integral membrane" evidence="8">
    <location>
        <begin position="247"/>
        <end position="372"/>
    </location>
</feature>
<feature type="transmembrane region" description="Helical" evidence="5">
    <location>
        <begin position="357"/>
        <end position="375"/>
    </location>
</feature>
<reference evidence="10 11" key="1">
    <citation type="submission" date="2016-01" db="EMBL/GenBank/DDBJ databases">
        <title>Genome sequencing of Roseivirga spongicola UST030701-084.</title>
        <authorList>
            <person name="Selvaratnam C."/>
            <person name="Thevarajoo S."/>
            <person name="Goh K.M."/>
            <person name="Ee R."/>
            <person name="Chan K.-G."/>
            <person name="Chong C.S."/>
        </authorList>
    </citation>
    <scope>NUCLEOTIDE SEQUENCE [LARGE SCALE GENOMIC DNA]</scope>
    <source>
        <strain evidence="10 11">UST030701-084</strain>
    </source>
</reference>
<organism evidence="10 11">
    <name type="scientific">Roseivirga spongicola</name>
    <dbReference type="NCBI Taxonomy" id="333140"/>
    <lineage>
        <taxon>Bacteria</taxon>
        <taxon>Pseudomonadati</taxon>
        <taxon>Bacteroidota</taxon>
        <taxon>Cytophagia</taxon>
        <taxon>Cytophagales</taxon>
        <taxon>Roseivirgaceae</taxon>
        <taxon>Roseivirga</taxon>
    </lineage>
</organism>
<dbReference type="EMBL" id="LRPC01000012">
    <property type="protein sequence ID" value="KYG75682.1"/>
    <property type="molecule type" value="Genomic_DNA"/>
</dbReference>
<proteinExistence type="predicted"/>
<dbReference type="CDD" id="cd07021">
    <property type="entry name" value="Clp_protease_NfeD_like"/>
    <property type="match status" value="1"/>
</dbReference>
<name>A0A150XAI6_9BACT</name>
<dbReference type="InterPro" id="IPR056739">
    <property type="entry name" value="NfeD_membrane"/>
</dbReference>
<comment type="caution">
    <text evidence="10">The sequence shown here is derived from an EMBL/GenBank/DDBJ whole genome shotgun (WGS) entry which is preliminary data.</text>
</comment>
<feature type="chain" id="PRO_5007574377" evidence="6">
    <location>
        <begin position="31"/>
        <end position="465"/>
    </location>
</feature>
<dbReference type="PANTHER" id="PTHR33507">
    <property type="entry name" value="INNER MEMBRANE PROTEIN YBBJ"/>
    <property type="match status" value="1"/>
</dbReference>
<evidence type="ECO:0000313" key="11">
    <source>
        <dbReference type="Proteomes" id="UP000075606"/>
    </source>
</evidence>
<dbReference type="InterPro" id="IPR002810">
    <property type="entry name" value="NfeD-like_C"/>
</dbReference>
<dbReference type="InterPro" id="IPR029045">
    <property type="entry name" value="ClpP/crotonase-like_dom_sf"/>
</dbReference>
<evidence type="ECO:0000256" key="5">
    <source>
        <dbReference type="SAM" id="Phobius"/>
    </source>
</evidence>
<dbReference type="GO" id="GO:0006508">
    <property type="term" value="P:proteolysis"/>
    <property type="evidence" value="ECO:0007669"/>
    <property type="project" value="UniProtKB-KW"/>
</dbReference>
<keyword evidence="4 5" id="KW-0472">Membrane</keyword>
<dbReference type="Pfam" id="PF24961">
    <property type="entry name" value="NfeD_membrane"/>
    <property type="match status" value="1"/>
</dbReference>
<feature type="transmembrane region" description="Helical" evidence="5">
    <location>
        <begin position="238"/>
        <end position="261"/>
    </location>
</feature>
<dbReference type="Gene3D" id="2.40.50.140">
    <property type="entry name" value="Nucleic acid-binding proteins"/>
    <property type="match status" value="1"/>
</dbReference>
<feature type="transmembrane region" description="Helical" evidence="5">
    <location>
        <begin position="294"/>
        <end position="312"/>
    </location>
</feature>
<evidence type="ECO:0000259" key="8">
    <source>
        <dbReference type="Pfam" id="PF24961"/>
    </source>
</evidence>
<sequence length="465" mass="50470">MNKVGNKGIRFFTRTIVALSIALLAITAWASEQAKYQEGTKKVFVMQIRGDIDPRMNRYVDLALTQATEQEADLILIEMDTYGGAVNDANDIRTRILEYEKPVWVFIDNDAASAGALISIACDSIYMVPGANIGAATVVNGTDGMAAPDKYQSYMRGIMRSTAEKTGRDPLIAEGMVDDRVEIEGVTEAGKVITFTTSEAIANNYCEAEVASIQDILEKNEIVDYELIEYELPSSEKVIAFFLNPIVSGLLILVITGGIFFELQTPGVGFPLAAAGVALILYLVPYYLNGLAANWEIAVFFVGLVLIALEVFVIPGFGVAGIAGITCSVGALIFMMLGNDNFNFDYVPAGEITKAATAVGLGVFGSILLLIIFGYRITQSKMFERVALVNTQKKDDGYIATFYTEDLVGKEGVAVTILRPSGRIEINDQVYDAYTRGEYVELGSKVTVVSQQGTSLQVRIKKNEA</sequence>
<evidence type="ECO:0000313" key="10">
    <source>
        <dbReference type="EMBL" id="KYG75682.1"/>
    </source>
</evidence>
<dbReference type="SUPFAM" id="SSF141322">
    <property type="entry name" value="NfeD domain-like"/>
    <property type="match status" value="1"/>
</dbReference>
<keyword evidence="2 5" id="KW-0812">Transmembrane</keyword>
<dbReference type="Pfam" id="PF01957">
    <property type="entry name" value="NfeD"/>
    <property type="match status" value="1"/>
</dbReference>
<evidence type="ECO:0000259" key="7">
    <source>
        <dbReference type="Pfam" id="PF01957"/>
    </source>
</evidence>
<dbReference type="OrthoDB" id="9806253at2"/>
<keyword evidence="10" id="KW-0645">Protease</keyword>